<reference evidence="1 4" key="2">
    <citation type="submission" date="2020-07" db="EMBL/GenBank/DDBJ databases">
        <authorList>
            <person name="Feng H."/>
        </authorList>
    </citation>
    <scope>NUCLEOTIDE SEQUENCE [LARGE SCALE GENOMIC DNA]</scope>
    <source>
        <strain evidence="4">s-12</strain>
        <strain evidence="1">S-12</strain>
    </source>
</reference>
<sequence length="53" mass="6105">MIYCCEEHIELALDIIVDEYETAPKMTKLSEEEKLSTGCEYCKNQAIYLVGNE</sequence>
<dbReference type="RefSeq" id="WP_163243019.1">
    <property type="nucleotide sequence ID" value="NZ_CP082780.1"/>
</dbReference>
<evidence type="ECO:0000313" key="3">
    <source>
        <dbReference type="Proteomes" id="UP000472971"/>
    </source>
</evidence>
<gene>
    <name evidence="2" type="ORF">G4D64_14160</name>
    <name evidence="1" type="ORF">H1Z61_14435</name>
</gene>
<dbReference type="EMBL" id="JACEIO010000039">
    <property type="protein sequence ID" value="MBA4538298.1"/>
    <property type="molecule type" value="Genomic_DNA"/>
</dbReference>
<evidence type="ECO:0000313" key="4">
    <source>
        <dbReference type="Proteomes" id="UP000570010"/>
    </source>
</evidence>
<dbReference type="Proteomes" id="UP000472971">
    <property type="component" value="Unassembled WGS sequence"/>
</dbReference>
<dbReference type="Pfam" id="PF14116">
    <property type="entry name" value="YyzF"/>
    <property type="match status" value="1"/>
</dbReference>
<proteinExistence type="predicted"/>
<comment type="caution">
    <text evidence="2">The sequence shown here is derived from an EMBL/GenBank/DDBJ whole genome shotgun (WGS) entry which is preliminary data.</text>
</comment>
<dbReference type="AlphaFoldDB" id="A0A6B3W2A3"/>
<name>A0A6B3W2A3_9BACI</name>
<keyword evidence="3" id="KW-1185">Reference proteome</keyword>
<evidence type="ECO:0000313" key="1">
    <source>
        <dbReference type="EMBL" id="MBA4538298.1"/>
    </source>
</evidence>
<dbReference type="Proteomes" id="UP000570010">
    <property type="component" value="Unassembled WGS sequence"/>
</dbReference>
<evidence type="ECO:0000313" key="2">
    <source>
        <dbReference type="EMBL" id="NEY82617.1"/>
    </source>
</evidence>
<reference evidence="2 3" key="1">
    <citation type="submission" date="2020-02" db="EMBL/GenBank/DDBJ databases">
        <title>Bacillus aquiflavi sp. nov., isolated from yellow water of strong flavor Chinese baijiu in Yibin region of China.</title>
        <authorList>
            <person name="Xie J."/>
        </authorList>
    </citation>
    <scope>NUCLEOTIDE SEQUENCE [LARGE SCALE GENOMIC DNA]</scope>
    <source>
        <strain evidence="2 3">3H-10</strain>
    </source>
</reference>
<dbReference type="NCBIfam" id="TIGR04129">
    <property type="entry name" value="CxxH_BA5709"/>
    <property type="match status" value="1"/>
</dbReference>
<accession>A0A6B3W2A3</accession>
<dbReference type="InterPro" id="IPR025626">
    <property type="entry name" value="YyzF"/>
</dbReference>
<organism evidence="2 3">
    <name type="scientific">Bacillus aquiflavi</name>
    <dbReference type="NCBI Taxonomy" id="2672567"/>
    <lineage>
        <taxon>Bacteria</taxon>
        <taxon>Bacillati</taxon>
        <taxon>Bacillota</taxon>
        <taxon>Bacilli</taxon>
        <taxon>Bacillales</taxon>
        <taxon>Bacillaceae</taxon>
        <taxon>Bacillus</taxon>
    </lineage>
</organism>
<dbReference type="EMBL" id="JAAIWN010000039">
    <property type="protein sequence ID" value="NEY82617.1"/>
    <property type="molecule type" value="Genomic_DNA"/>
</dbReference>
<protein>
    <submittedName>
        <fullName evidence="2">CxxH/CxxC protein</fullName>
    </submittedName>
</protein>